<dbReference type="InterPro" id="IPR020588">
    <property type="entry name" value="RecA_ATP-bd"/>
</dbReference>
<accession>A0ABP7PTX2</accession>
<comment type="caution">
    <text evidence="15">The sequence shown here is derived from an EMBL/GenBank/DDBJ whole genome shotgun (WGS) entry which is preliminary data.</text>
</comment>
<gene>
    <name evidence="11 15" type="primary">radA</name>
    <name evidence="15" type="ORF">GCM10022278_30800</name>
</gene>
<dbReference type="SUPFAM" id="SSF52540">
    <property type="entry name" value="P-loop containing nucleoside triphosphate hydrolases"/>
    <property type="match status" value="1"/>
</dbReference>
<keyword evidence="9 11" id="KW-0238">DNA-binding</keyword>
<keyword evidence="4 13" id="KW-0863">Zinc-finger</keyword>
<dbReference type="InterPro" id="IPR004504">
    <property type="entry name" value="DNA_repair_RadA"/>
</dbReference>
<keyword evidence="7 11" id="KW-0067">ATP-binding</keyword>
<comment type="function">
    <text evidence="13">DNA-dependent ATPase involved in processing of recombination intermediates, plays a role in repairing DNA breaks. Stimulates the branch migration of RecA-mediated strand transfer reactions, allowing the 3' invading strand to extend heteroduplex DNA faster. Binds ssDNA in the presence of ADP but not other nucleotides, has ATPase activity that is stimulated by ssDNA and various branched DNA structures, but inhibited by SSB. Does not have RecA's homology-searching function.</text>
</comment>
<dbReference type="InterPro" id="IPR014721">
    <property type="entry name" value="Ribsml_uS5_D2-typ_fold_subgr"/>
</dbReference>
<keyword evidence="5" id="KW-0378">Hydrolase</keyword>
<dbReference type="PANTHER" id="PTHR32472:SF10">
    <property type="entry name" value="DNA REPAIR PROTEIN RADA-LIKE PROTEIN"/>
    <property type="match status" value="1"/>
</dbReference>
<evidence type="ECO:0000256" key="7">
    <source>
        <dbReference type="ARBA" id="ARBA00022840"/>
    </source>
</evidence>
<evidence type="ECO:0000256" key="6">
    <source>
        <dbReference type="ARBA" id="ARBA00022833"/>
    </source>
</evidence>
<protein>
    <recommendedName>
        <fullName evidence="11 12">DNA repair protein RadA</fullName>
    </recommendedName>
</protein>
<dbReference type="HAMAP" id="MF_01498">
    <property type="entry name" value="RadA_bact"/>
    <property type="match status" value="1"/>
</dbReference>
<evidence type="ECO:0000256" key="11">
    <source>
        <dbReference type="HAMAP-Rule" id="MF_01498"/>
    </source>
</evidence>
<evidence type="ECO:0000256" key="10">
    <source>
        <dbReference type="ARBA" id="ARBA00023204"/>
    </source>
</evidence>
<keyword evidence="8 11" id="KW-0346">Stress response</keyword>
<comment type="domain">
    <text evidence="11">The middle region has homology to RecA with ATPase motifs including the RadA KNRFG motif, while the C-terminus is homologous to Lon protease.</text>
</comment>
<evidence type="ECO:0000256" key="2">
    <source>
        <dbReference type="ARBA" id="ARBA00022741"/>
    </source>
</evidence>
<evidence type="ECO:0000256" key="3">
    <source>
        <dbReference type="ARBA" id="ARBA00022763"/>
    </source>
</evidence>
<evidence type="ECO:0000313" key="16">
    <source>
        <dbReference type="Proteomes" id="UP001501337"/>
    </source>
</evidence>
<dbReference type="PROSITE" id="PS50162">
    <property type="entry name" value="RECA_2"/>
    <property type="match status" value="1"/>
</dbReference>
<feature type="domain" description="RecA family profile 1" evidence="14">
    <location>
        <begin position="76"/>
        <end position="224"/>
    </location>
</feature>
<dbReference type="Gene3D" id="3.30.230.10">
    <property type="match status" value="1"/>
</dbReference>
<keyword evidence="1 11" id="KW-0479">Metal-binding</keyword>
<evidence type="ECO:0000256" key="9">
    <source>
        <dbReference type="ARBA" id="ARBA00023125"/>
    </source>
</evidence>
<dbReference type="Proteomes" id="UP001501337">
    <property type="component" value="Unassembled WGS sequence"/>
</dbReference>
<dbReference type="RefSeq" id="WP_344807975.1">
    <property type="nucleotide sequence ID" value="NZ_BAABBO010000014.1"/>
</dbReference>
<dbReference type="SMART" id="SM00382">
    <property type="entry name" value="AAA"/>
    <property type="match status" value="1"/>
</dbReference>
<organism evidence="15 16">
    <name type="scientific">Allohahella marinimesophila</name>
    <dbReference type="NCBI Taxonomy" id="1054972"/>
    <lineage>
        <taxon>Bacteria</taxon>
        <taxon>Pseudomonadati</taxon>
        <taxon>Pseudomonadota</taxon>
        <taxon>Gammaproteobacteria</taxon>
        <taxon>Oceanospirillales</taxon>
        <taxon>Hahellaceae</taxon>
        <taxon>Allohahella</taxon>
    </lineage>
</organism>
<feature type="short sequence motif" description="RadA KNRFG motif" evidence="11">
    <location>
        <begin position="261"/>
        <end position="265"/>
    </location>
</feature>
<reference evidence="16" key="1">
    <citation type="journal article" date="2019" name="Int. J. Syst. Evol. Microbiol.">
        <title>The Global Catalogue of Microorganisms (GCM) 10K type strain sequencing project: providing services to taxonomists for standard genome sequencing and annotation.</title>
        <authorList>
            <consortium name="The Broad Institute Genomics Platform"/>
            <consortium name="The Broad Institute Genome Sequencing Center for Infectious Disease"/>
            <person name="Wu L."/>
            <person name="Ma J."/>
        </authorList>
    </citation>
    <scope>NUCLEOTIDE SEQUENCE [LARGE SCALE GENOMIC DNA]</scope>
    <source>
        <strain evidence="16">JCM 17555</strain>
    </source>
</reference>
<evidence type="ECO:0000256" key="4">
    <source>
        <dbReference type="ARBA" id="ARBA00022771"/>
    </source>
</evidence>
<proteinExistence type="inferred from homology"/>
<dbReference type="Pfam" id="PF13541">
    <property type="entry name" value="ChlI"/>
    <property type="match status" value="1"/>
</dbReference>
<dbReference type="SUPFAM" id="SSF54211">
    <property type="entry name" value="Ribosomal protein S5 domain 2-like"/>
    <property type="match status" value="1"/>
</dbReference>
<evidence type="ECO:0000256" key="1">
    <source>
        <dbReference type="ARBA" id="ARBA00022723"/>
    </source>
</evidence>
<sequence length="466" mass="49515">MAKAKIHYVCSDCGASHSKWQGQCSQCLEWNTLQTFRESPAAAQHAGQTAAAFTKAAGYSGQQSQVQLLGEVEVGEIPRTSSGSDELDRVLGGGIVPASVILLGGYPGAGKSTLLLQLAGRMSAHQEVLYVTGEESLQQLAMRAQRLKIDVSRLQVMAESDLHEVMAQVSSRKPQMLIIDSIQVMFLSELQAAAGGVTQVRECAALLTRYAKQSGTSILMVGHVTKEGALAGPKVLEHIIDTSILLEGTADSRFRLLRATKNRFGAVNELGVFAMLDSGLKDVKNPSAIFLDQTGEEAAGSLVTVAWEGSRPLLIEVQALVDNAAGSSPRRLAVGTDPQRLAMLLAVLHKHGGLQCHDQDVFINVVGGVKIAETGSDLALVLAIASSFRNRAIPRSTIVFGEIGLGGEIRPVSSGTERIIEARKHGFERFIVPKANLPKSGSAAARQLEGQSVIGVRTLAEALDQL</sequence>
<evidence type="ECO:0000259" key="14">
    <source>
        <dbReference type="PROSITE" id="PS50162"/>
    </source>
</evidence>
<dbReference type="Gene3D" id="3.40.50.300">
    <property type="entry name" value="P-loop containing nucleotide triphosphate hydrolases"/>
    <property type="match status" value="1"/>
</dbReference>
<dbReference type="NCBIfam" id="TIGR00416">
    <property type="entry name" value="sms"/>
    <property type="match status" value="1"/>
</dbReference>
<keyword evidence="10 11" id="KW-0234">DNA repair</keyword>
<name>A0ABP7PTX2_9GAMM</name>
<keyword evidence="2 11" id="KW-0547">Nucleotide-binding</keyword>
<keyword evidence="3 11" id="KW-0227">DNA damage</keyword>
<dbReference type="PANTHER" id="PTHR32472">
    <property type="entry name" value="DNA REPAIR PROTEIN RADA"/>
    <property type="match status" value="1"/>
</dbReference>
<feature type="binding site" evidence="11">
    <location>
        <begin position="105"/>
        <end position="112"/>
    </location>
    <ligand>
        <name>ATP</name>
        <dbReference type="ChEBI" id="CHEBI:30616"/>
    </ligand>
</feature>
<dbReference type="Pfam" id="PF18073">
    <property type="entry name" value="Zn_ribbon_LapB"/>
    <property type="match status" value="1"/>
</dbReference>
<dbReference type="InterPro" id="IPR020568">
    <property type="entry name" value="Ribosomal_Su5_D2-typ_SF"/>
</dbReference>
<dbReference type="PRINTS" id="PR01874">
    <property type="entry name" value="DNAREPAIRADA"/>
</dbReference>
<evidence type="ECO:0000313" key="15">
    <source>
        <dbReference type="EMBL" id="GAA3971214.1"/>
    </source>
</evidence>
<dbReference type="CDD" id="cd01121">
    <property type="entry name" value="RadA_SMS_N"/>
    <property type="match status" value="1"/>
</dbReference>
<evidence type="ECO:0000256" key="12">
    <source>
        <dbReference type="NCBIfam" id="TIGR00416"/>
    </source>
</evidence>
<keyword evidence="6 13" id="KW-0862">Zinc</keyword>
<keyword evidence="16" id="KW-1185">Reference proteome</keyword>
<dbReference type="InterPro" id="IPR027417">
    <property type="entry name" value="P-loop_NTPase"/>
</dbReference>
<dbReference type="EMBL" id="BAABBO010000014">
    <property type="protein sequence ID" value="GAA3971214.1"/>
    <property type="molecule type" value="Genomic_DNA"/>
</dbReference>
<comment type="function">
    <text evidence="11">Plays a role in repairing double-strand DNA breaks, probably involving stabilizing or processing branched DNA or blocked replication forks.</text>
</comment>
<feature type="region of interest" description="Lon-protease-like" evidence="11">
    <location>
        <begin position="360"/>
        <end position="466"/>
    </location>
</feature>
<dbReference type="InterPro" id="IPR003593">
    <property type="entry name" value="AAA+_ATPase"/>
</dbReference>
<dbReference type="InterPro" id="IPR041166">
    <property type="entry name" value="Rubredoxin_2"/>
</dbReference>
<dbReference type="Pfam" id="PF13481">
    <property type="entry name" value="AAA_25"/>
    <property type="match status" value="1"/>
</dbReference>
<comment type="similarity">
    <text evidence="11 13">Belongs to the RecA family. RadA subfamily.</text>
</comment>
<evidence type="ECO:0000256" key="5">
    <source>
        <dbReference type="ARBA" id="ARBA00022801"/>
    </source>
</evidence>
<evidence type="ECO:0000256" key="8">
    <source>
        <dbReference type="ARBA" id="ARBA00023016"/>
    </source>
</evidence>
<evidence type="ECO:0000256" key="13">
    <source>
        <dbReference type="RuleBase" id="RU003555"/>
    </source>
</evidence>